<dbReference type="SMART" id="SM00856">
    <property type="entry name" value="PMEI"/>
    <property type="match status" value="1"/>
</dbReference>
<dbReference type="SUPFAM" id="SSF101148">
    <property type="entry name" value="Plant invertase/pectin methylesterase inhibitor"/>
    <property type="match status" value="1"/>
</dbReference>
<name>A0A6A5N6D2_LUPAL</name>
<dbReference type="AlphaFoldDB" id="A0A6A5N6D2"/>
<evidence type="ECO:0000313" key="5">
    <source>
        <dbReference type="Proteomes" id="UP000447434"/>
    </source>
</evidence>
<comment type="caution">
    <text evidence="4">The sequence shown here is derived from an EMBL/GenBank/DDBJ whole genome shotgun (WGS) entry which is preliminary data.</text>
</comment>
<dbReference type="InterPro" id="IPR035513">
    <property type="entry name" value="Invertase/methylesterase_inhib"/>
</dbReference>
<dbReference type="OrthoDB" id="1413774at2759"/>
<dbReference type="EMBL" id="WOCE01000022">
    <property type="protein sequence ID" value="KAE9588508.1"/>
    <property type="molecule type" value="Genomic_DNA"/>
</dbReference>
<dbReference type="NCBIfam" id="TIGR01614">
    <property type="entry name" value="PME_inhib"/>
    <property type="match status" value="1"/>
</dbReference>
<dbReference type="InterPro" id="IPR006501">
    <property type="entry name" value="Pectinesterase_inhib_dom"/>
</dbReference>
<dbReference type="Gene3D" id="1.20.140.40">
    <property type="entry name" value="Invertase/pectin methylesterase inhibitor family protein"/>
    <property type="match status" value="1"/>
</dbReference>
<accession>A0A6A5N6D2</accession>
<gene>
    <name evidence="4" type="ORF">Lalb_Chr22g0356081</name>
</gene>
<dbReference type="Proteomes" id="UP000447434">
    <property type="component" value="Chromosome 22"/>
</dbReference>
<dbReference type="InterPro" id="IPR034086">
    <property type="entry name" value="PMEI_plant"/>
</dbReference>
<evidence type="ECO:0000256" key="2">
    <source>
        <dbReference type="ARBA" id="ARBA00023157"/>
    </source>
</evidence>
<proteinExistence type="inferred from homology"/>
<keyword evidence="5" id="KW-1185">Reference proteome</keyword>
<keyword evidence="2" id="KW-1015">Disulfide bond</keyword>
<dbReference type="CDD" id="cd15797">
    <property type="entry name" value="PMEI"/>
    <property type="match status" value="1"/>
</dbReference>
<comment type="similarity">
    <text evidence="3">Belongs to the PMEI family.</text>
</comment>
<evidence type="ECO:0000256" key="3">
    <source>
        <dbReference type="ARBA" id="ARBA00038471"/>
    </source>
</evidence>
<reference evidence="5" key="1">
    <citation type="journal article" date="2020" name="Nat. Commun.">
        <title>Genome sequence of the cluster root forming white lupin.</title>
        <authorList>
            <person name="Hufnagel B."/>
            <person name="Marques A."/>
            <person name="Soriano A."/>
            <person name="Marques L."/>
            <person name="Divol F."/>
            <person name="Doumas P."/>
            <person name="Sallet E."/>
            <person name="Mancinotti D."/>
            <person name="Carrere S."/>
            <person name="Marande W."/>
            <person name="Arribat S."/>
            <person name="Keller J."/>
            <person name="Huneau C."/>
            <person name="Blein T."/>
            <person name="Aime D."/>
            <person name="Laguerre M."/>
            <person name="Taylor J."/>
            <person name="Schubert V."/>
            <person name="Nelson M."/>
            <person name="Geu-Flores F."/>
            <person name="Crespi M."/>
            <person name="Gallardo-Guerrero K."/>
            <person name="Delaux P.-M."/>
            <person name="Salse J."/>
            <person name="Berges H."/>
            <person name="Guyot R."/>
            <person name="Gouzy J."/>
            <person name="Peret B."/>
        </authorList>
    </citation>
    <scope>NUCLEOTIDE SEQUENCE [LARGE SCALE GENOMIC DNA]</scope>
    <source>
        <strain evidence="5">cv. Amiga</strain>
    </source>
</reference>
<dbReference type="PANTHER" id="PTHR36710">
    <property type="entry name" value="PECTINESTERASE INHIBITOR-LIKE"/>
    <property type="match status" value="1"/>
</dbReference>
<keyword evidence="1" id="KW-0732">Signal</keyword>
<protein>
    <submittedName>
        <fullName evidence="4">Putative pectinesterase inhibitor domain-containing protein</fullName>
    </submittedName>
</protein>
<organism evidence="4 5">
    <name type="scientific">Lupinus albus</name>
    <name type="common">White lupine</name>
    <name type="synonym">Lupinus termis</name>
    <dbReference type="NCBI Taxonomy" id="3870"/>
    <lineage>
        <taxon>Eukaryota</taxon>
        <taxon>Viridiplantae</taxon>
        <taxon>Streptophyta</taxon>
        <taxon>Embryophyta</taxon>
        <taxon>Tracheophyta</taxon>
        <taxon>Spermatophyta</taxon>
        <taxon>Magnoliopsida</taxon>
        <taxon>eudicotyledons</taxon>
        <taxon>Gunneridae</taxon>
        <taxon>Pentapetalae</taxon>
        <taxon>rosids</taxon>
        <taxon>fabids</taxon>
        <taxon>Fabales</taxon>
        <taxon>Fabaceae</taxon>
        <taxon>Papilionoideae</taxon>
        <taxon>50 kb inversion clade</taxon>
        <taxon>genistoids sensu lato</taxon>
        <taxon>core genistoids</taxon>
        <taxon>Genisteae</taxon>
        <taxon>Lupinus</taxon>
    </lineage>
</organism>
<dbReference type="PANTHER" id="PTHR36710:SF20">
    <property type="entry name" value="PECTINESTERASE INHIBITOR DOMAIN PROTEIN"/>
    <property type="match status" value="1"/>
</dbReference>
<sequence length="188" mass="21017">MSYFSIKPSLISFFVLIFVLFAESSYAAKVVDVNEICKQYRNSSFCLTILKSKPGGVEGADLVSLAYHTINIARLNLTNSVTLIMNLISNSSNDTIAKSHYERCLLFFGQDEGALVELDYTEEMLEKEYYFGVNLASISVIVDINECISGEDSEGPPYPNKSDLPRNGVFIQKVIQILLVISQLLYEN</sequence>
<evidence type="ECO:0000313" key="4">
    <source>
        <dbReference type="EMBL" id="KAE9588508.1"/>
    </source>
</evidence>
<dbReference type="GO" id="GO:0046910">
    <property type="term" value="F:pectinesterase inhibitor activity"/>
    <property type="evidence" value="ECO:0007669"/>
    <property type="project" value="InterPro"/>
</dbReference>
<dbReference type="InterPro" id="IPR052421">
    <property type="entry name" value="PCW_Enzyme_Inhibitor"/>
</dbReference>
<evidence type="ECO:0000256" key="1">
    <source>
        <dbReference type="ARBA" id="ARBA00022729"/>
    </source>
</evidence>